<feature type="transmembrane region" description="Helical" evidence="8">
    <location>
        <begin position="167"/>
        <end position="194"/>
    </location>
</feature>
<comment type="caution">
    <text evidence="9">The sequence shown here is derived from an EMBL/GenBank/DDBJ whole genome shotgun (WGS) entry which is preliminary data.</text>
</comment>
<organism evidence="9 10">
    <name type="scientific">Candidatus Scatomorpha intestinavium</name>
    <dbReference type="NCBI Taxonomy" id="2840922"/>
    <lineage>
        <taxon>Bacteria</taxon>
        <taxon>Bacillati</taxon>
        <taxon>Bacillota</taxon>
        <taxon>Clostridia</taxon>
        <taxon>Eubacteriales</taxon>
        <taxon>Candidatus Scatomorpha</taxon>
    </lineage>
</organism>
<evidence type="ECO:0000256" key="5">
    <source>
        <dbReference type="ARBA" id="ARBA00022692"/>
    </source>
</evidence>
<protein>
    <submittedName>
        <fullName evidence="9">AI-2E family transporter</fullName>
    </submittedName>
</protein>
<dbReference type="PANTHER" id="PTHR21716">
    <property type="entry name" value="TRANSMEMBRANE PROTEIN"/>
    <property type="match status" value="1"/>
</dbReference>
<proteinExistence type="inferred from homology"/>
<sequence length="376" mass="40719">MKLEWKTCLRVGISAFALFLCIYYWGPFMSLLSLLVRASGPLIVGACIAYVVNILMSFYERHYFPGSKKPAVAKSRRGVCLLAAYLTFAAIVALLLWIVLPELAACLRLLVSEVPGALTKVGNWLMSTELFSDSTWLRNLLADVNWRDTISRVAEVLINGIGGTVNLAASVLTTVFSSVVNIVLGLIFATYLLIDRDRLRSQLHRLSRQYLPAKLTEKILYVLRVLNESFHNYIVGQFTEAIILGALCATGMAIFGFPYAAMIGAVVGAMALIPIAGAYVGGAVGFLLILTVSPLRALLFVVYLVVLQQIEGNLIYPRVVGGSIGLPGLWVLAAVTVGGGLSGITGMLIGVPLTAALYKIVKNDLHRREAAMRPQA</sequence>
<keyword evidence="3" id="KW-0813">Transport</keyword>
<dbReference type="EMBL" id="DVGA01000061">
    <property type="protein sequence ID" value="HIQ78831.1"/>
    <property type="molecule type" value="Genomic_DNA"/>
</dbReference>
<comment type="similarity">
    <text evidence="2">Belongs to the autoinducer-2 exporter (AI-2E) (TC 2.A.86) family.</text>
</comment>
<feature type="transmembrane region" description="Helical" evidence="8">
    <location>
        <begin position="38"/>
        <end position="59"/>
    </location>
</feature>
<dbReference type="GO" id="GO:0055085">
    <property type="term" value="P:transmembrane transport"/>
    <property type="evidence" value="ECO:0007669"/>
    <property type="project" value="TreeGrafter"/>
</dbReference>
<evidence type="ECO:0000256" key="6">
    <source>
        <dbReference type="ARBA" id="ARBA00022989"/>
    </source>
</evidence>
<evidence type="ECO:0000313" key="9">
    <source>
        <dbReference type="EMBL" id="HIQ78831.1"/>
    </source>
</evidence>
<dbReference type="GO" id="GO:0005886">
    <property type="term" value="C:plasma membrane"/>
    <property type="evidence" value="ECO:0007669"/>
    <property type="project" value="UniProtKB-SubCell"/>
</dbReference>
<evidence type="ECO:0000256" key="2">
    <source>
        <dbReference type="ARBA" id="ARBA00009773"/>
    </source>
</evidence>
<keyword evidence="4" id="KW-1003">Cell membrane</keyword>
<gene>
    <name evidence="9" type="ORF">IAB77_06190</name>
</gene>
<feature type="transmembrane region" description="Helical" evidence="8">
    <location>
        <begin position="328"/>
        <end position="358"/>
    </location>
</feature>
<reference evidence="9" key="1">
    <citation type="submission" date="2020-10" db="EMBL/GenBank/DDBJ databases">
        <authorList>
            <person name="Gilroy R."/>
        </authorList>
    </citation>
    <scope>NUCLEOTIDE SEQUENCE</scope>
    <source>
        <strain evidence="9">ChiBcolR7-354</strain>
    </source>
</reference>
<comment type="subcellular location">
    <subcellularLocation>
        <location evidence="1">Cell membrane</location>
        <topology evidence="1">Multi-pass membrane protein</topology>
    </subcellularLocation>
</comment>
<evidence type="ECO:0000256" key="1">
    <source>
        <dbReference type="ARBA" id="ARBA00004651"/>
    </source>
</evidence>
<evidence type="ECO:0000256" key="7">
    <source>
        <dbReference type="ARBA" id="ARBA00023136"/>
    </source>
</evidence>
<keyword evidence="6 8" id="KW-1133">Transmembrane helix</keyword>
<evidence type="ECO:0000256" key="3">
    <source>
        <dbReference type="ARBA" id="ARBA00022448"/>
    </source>
</evidence>
<dbReference type="InterPro" id="IPR002549">
    <property type="entry name" value="AI-2E-like"/>
</dbReference>
<feature type="transmembrane region" description="Helical" evidence="8">
    <location>
        <begin position="267"/>
        <end position="290"/>
    </location>
</feature>
<evidence type="ECO:0000256" key="8">
    <source>
        <dbReference type="SAM" id="Phobius"/>
    </source>
</evidence>
<keyword evidence="5 8" id="KW-0812">Transmembrane</keyword>
<accession>A0A9D1CSP8</accession>
<dbReference type="Pfam" id="PF01594">
    <property type="entry name" value="AI-2E_transport"/>
    <property type="match status" value="1"/>
</dbReference>
<feature type="transmembrane region" description="Helical" evidence="8">
    <location>
        <begin position="7"/>
        <end position="26"/>
    </location>
</feature>
<reference evidence="9" key="2">
    <citation type="journal article" date="2021" name="PeerJ">
        <title>Extensive microbial diversity within the chicken gut microbiome revealed by metagenomics and culture.</title>
        <authorList>
            <person name="Gilroy R."/>
            <person name="Ravi A."/>
            <person name="Getino M."/>
            <person name="Pursley I."/>
            <person name="Horton D.L."/>
            <person name="Alikhan N.F."/>
            <person name="Baker D."/>
            <person name="Gharbi K."/>
            <person name="Hall N."/>
            <person name="Watson M."/>
            <person name="Adriaenssens E.M."/>
            <person name="Foster-Nyarko E."/>
            <person name="Jarju S."/>
            <person name="Secka A."/>
            <person name="Antonio M."/>
            <person name="Oren A."/>
            <person name="Chaudhuri R.R."/>
            <person name="La Ragione R."/>
            <person name="Hildebrand F."/>
            <person name="Pallen M.J."/>
        </authorList>
    </citation>
    <scope>NUCLEOTIDE SEQUENCE</scope>
    <source>
        <strain evidence="9">ChiBcolR7-354</strain>
    </source>
</reference>
<dbReference type="Proteomes" id="UP000824262">
    <property type="component" value="Unassembled WGS sequence"/>
</dbReference>
<evidence type="ECO:0000313" key="10">
    <source>
        <dbReference type="Proteomes" id="UP000824262"/>
    </source>
</evidence>
<name>A0A9D1CSP8_9FIRM</name>
<feature type="transmembrane region" description="Helical" evidence="8">
    <location>
        <begin position="241"/>
        <end position="261"/>
    </location>
</feature>
<dbReference type="PANTHER" id="PTHR21716:SF53">
    <property type="entry name" value="PERMEASE PERM-RELATED"/>
    <property type="match status" value="1"/>
</dbReference>
<feature type="transmembrane region" description="Helical" evidence="8">
    <location>
        <begin position="297"/>
        <end position="316"/>
    </location>
</feature>
<dbReference type="AlphaFoldDB" id="A0A9D1CSP8"/>
<evidence type="ECO:0000256" key="4">
    <source>
        <dbReference type="ARBA" id="ARBA00022475"/>
    </source>
</evidence>
<keyword evidence="7 8" id="KW-0472">Membrane</keyword>
<feature type="transmembrane region" description="Helical" evidence="8">
    <location>
        <begin position="79"/>
        <end position="100"/>
    </location>
</feature>